<dbReference type="Gene3D" id="3.10.20.90">
    <property type="entry name" value="Phosphatidylinositol 3-kinase Catalytic Subunit, Chain A, domain 1"/>
    <property type="match status" value="1"/>
</dbReference>
<keyword evidence="1" id="KW-0472">Membrane</keyword>
<evidence type="ECO:0000313" key="4">
    <source>
        <dbReference type="Proteomes" id="UP000807115"/>
    </source>
</evidence>
<reference evidence="3" key="1">
    <citation type="journal article" date="2019" name="BMC Genomics">
        <title>A new reference genome for Sorghum bicolor reveals high levels of sequence similarity between sweet and grain genotypes: implications for the genetics of sugar metabolism.</title>
        <authorList>
            <person name="Cooper E.A."/>
            <person name="Brenton Z.W."/>
            <person name="Flinn B.S."/>
            <person name="Jenkins J."/>
            <person name="Shu S."/>
            <person name="Flowers D."/>
            <person name="Luo F."/>
            <person name="Wang Y."/>
            <person name="Xia P."/>
            <person name="Barry K."/>
            <person name="Daum C."/>
            <person name="Lipzen A."/>
            <person name="Yoshinaga Y."/>
            <person name="Schmutz J."/>
            <person name="Saski C."/>
            <person name="Vermerris W."/>
            <person name="Kresovich S."/>
        </authorList>
    </citation>
    <scope>NUCLEOTIDE SEQUENCE</scope>
</reference>
<dbReference type="PROSITE" id="PS51745">
    <property type="entry name" value="PB1"/>
    <property type="match status" value="1"/>
</dbReference>
<evidence type="ECO:0000259" key="2">
    <source>
        <dbReference type="PROSITE" id="PS51745"/>
    </source>
</evidence>
<feature type="transmembrane region" description="Helical" evidence="1">
    <location>
        <begin position="167"/>
        <end position="187"/>
    </location>
</feature>
<gene>
    <name evidence="3" type="ORF">BDA96_03G468300</name>
</gene>
<evidence type="ECO:0000256" key="1">
    <source>
        <dbReference type="SAM" id="Phobius"/>
    </source>
</evidence>
<dbReference type="EMBL" id="CM027682">
    <property type="protein sequence ID" value="KAG0541116.1"/>
    <property type="molecule type" value="Genomic_DNA"/>
</dbReference>
<dbReference type="SUPFAM" id="SSF54277">
    <property type="entry name" value="CAD &amp; PB1 domains"/>
    <property type="match status" value="1"/>
</dbReference>
<dbReference type="Pfam" id="PF00564">
    <property type="entry name" value="PB1"/>
    <property type="match status" value="1"/>
</dbReference>
<protein>
    <recommendedName>
        <fullName evidence="2">PB1 domain-containing protein</fullName>
    </recommendedName>
</protein>
<accession>A0A921RKJ3</accession>
<dbReference type="AlphaFoldDB" id="A0A921RKJ3"/>
<dbReference type="CDD" id="cd06409">
    <property type="entry name" value="PB1_MUG70"/>
    <property type="match status" value="1"/>
</dbReference>
<dbReference type="InterPro" id="IPR053793">
    <property type="entry name" value="PB1-like"/>
</dbReference>
<keyword evidence="1" id="KW-0812">Transmembrane</keyword>
<comment type="caution">
    <text evidence="3">The sequence shown here is derived from an EMBL/GenBank/DDBJ whole genome shotgun (WGS) entry which is preliminary data.</text>
</comment>
<name>A0A921RKJ3_SORBI</name>
<organism evidence="3 4">
    <name type="scientific">Sorghum bicolor</name>
    <name type="common">Sorghum</name>
    <name type="synonym">Sorghum vulgare</name>
    <dbReference type="NCBI Taxonomy" id="4558"/>
    <lineage>
        <taxon>Eukaryota</taxon>
        <taxon>Viridiplantae</taxon>
        <taxon>Streptophyta</taxon>
        <taxon>Embryophyta</taxon>
        <taxon>Tracheophyta</taxon>
        <taxon>Spermatophyta</taxon>
        <taxon>Magnoliopsida</taxon>
        <taxon>Liliopsida</taxon>
        <taxon>Poales</taxon>
        <taxon>Poaceae</taxon>
        <taxon>PACMAD clade</taxon>
        <taxon>Panicoideae</taxon>
        <taxon>Andropogonodae</taxon>
        <taxon>Andropogoneae</taxon>
        <taxon>Sorghinae</taxon>
        <taxon>Sorghum</taxon>
    </lineage>
</organism>
<keyword evidence="1" id="KW-1133">Transmembrane helix</keyword>
<sequence>MVEGASGANDLANSMMQKFWDSALAMHPAEEFDARSDESRMLASDSADGKHVHPPHISSSFCFKIEDRKGRMHRFSCVSESLDELVSAVAYRLGTDGEKSSINLLYDDDEGDRVLLTSDSDLTAAIQHAKSAGWKVLRLHMDESQAMPESTVPRANPSTAPSALPSLRFGVVAGAVALASVAVVVYLKRSQL</sequence>
<reference evidence="3" key="2">
    <citation type="submission" date="2020-10" db="EMBL/GenBank/DDBJ databases">
        <authorList>
            <person name="Cooper E.A."/>
            <person name="Brenton Z.W."/>
            <person name="Flinn B.S."/>
            <person name="Jenkins J."/>
            <person name="Shu S."/>
            <person name="Flowers D."/>
            <person name="Luo F."/>
            <person name="Wang Y."/>
            <person name="Xia P."/>
            <person name="Barry K."/>
            <person name="Daum C."/>
            <person name="Lipzen A."/>
            <person name="Yoshinaga Y."/>
            <person name="Schmutz J."/>
            <person name="Saski C."/>
            <person name="Vermerris W."/>
            <person name="Kresovich S."/>
        </authorList>
    </citation>
    <scope>NUCLEOTIDE SEQUENCE</scope>
</reference>
<dbReference type="SMART" id="SM00666">
    <property type="entry name" value="PB1"/>
    <property type="match status" value="1"/>
</dbReference>
<evidence type="ECO:0000313" key="3">
    <source>
        <dbReference type="EMBL" id="KAG0541116.1"/>
    </source>
</evidence>
<dbReference type="Proteomes" id="UP000807115">
    <property type="component" value="Chromosome 3"/>
</dbReference>
<proteinExistence type="predicted"/>
<feature type="domain" description="PB1" evidence="2">
    <location>
        <begin position="58"/>
        <end position="144"/>
    </location>
</feature>
<dbReference type="InterPro" id="IPR000270">
    <property type="entry name" value="PB1_dom"/>
</dbReference>